<keyword evidence="3" id="KW-1185">Reference proteome</keyword>
<name>A0A165ETS9_9BASI</name>
<dbReference type="STRING" id="1353952.A0A165ETS9"/>
<sequence>MALREEPLLSDLEALRPRITMPPEHESYPKFYETTKALLIRSFTVAQMERLLTQLGLELRDRDRKKNDYAELLLRHWKFPVPVRDKEDVDVEMVERDFPLLPSELFLLMGTDGSDLLRLSHTYQARLTPIPNPLRLRAYGQPSHLDAMATEIEDRRAKMTYRNVKLECATGVRPDLIQTISRISGAFIENVGEAEVKITALDDEAAEVARRLAERAGIEATDALTRPMVAQIVSDNVLSDSAYSTPSARTDYALYPFLVPGVLPWTMGYSNPFRVRRVGRGFHQDRAPSSFPRLASGQWTSKDGGVVKSLREALVEGLPPVALGYNRILSATAGYHLVSAPGSQSLARVSLAPPIRDSFNCQTFMDWLIAGKGSTTFLPGVPPKIRAETLKPRRLTAVEDVLLYRLQYQAHEDLPTAKSKKTSSRSRPTVNNMSRKDVFDVQVNFTLWETFMPKSDPAASAISSNTFASPIGSEFQAEEQPGRDRFTPPSSAIPPRVLTARRGPTSNLDVLLPERQFDLRLSVQDVIRVGAGEIPQDLEAHLRDCRQAL</sequence>
<protein>
    <submittedName>
        <fullName evidence="2">Uncharacterized protein</fullName>
    </submittedName>
</protein>
<evidence type="ECO:0000313" key="2">
    <source>
        <dbReference type="EMBL" id="KZT55507.1"/>
    </source>
</evidence>
<feature type="region of interest" description="Disordered" evidence="1">
    <location>
        <begin position="474"/>
        <end position="495"/>
    </location>
</feature>
<accession>A0A165ETS9</accession>
<proteinExistence type="predicted"/>
<evidence type="ECO:0000313" key="3">
    <source>
        <dbReference type="Proteomes" id="UP000076842"/>
    </source>
</evidence>
<dbReference type="OrthoDB" id="3362817at2759"/>
<evidence type="ECO:0000256" key="1">
    <source>
        <dbReference type="SAM" id="MobiDB-lite"/>
    </source>
</evidence>
<dbReference type="Proteomes" id="UP000076842">
    <property type="component" value="Unassembled WGS sequence"/>
</dbReference>
<dbReference type="AlphaFoldDB" id="A0A165ETS9"/>
<reference evidence="2 3" key="1">
    <citation type="journal article" date="2016" name="Mol. Biol. Evol.">
        <title>Comparative Genomics of Early-Diverging Mushroom-Forming Fungi Provides Insights into the Origins of Lignocellulose Decay Capabilities.</title>
        <authorList>
            <person name="Nagy L.G."/>
            <person name="Riley R."/>
            <person name="Tritt A."/>
            <person name="Adam C."/>
            <person name="Daum C."/>
            <person name="Floudas D."/>
            <person name="Sun H."/>
            <person name="Yadav J.S."/>
            <person name="Pangilinan J."/>
            <person name="Larsson K.H."/>
            <person name="Matsuura K."/>
            <person name="Barry K."/>
            <person name="Labutti K."/>
            <person name="Kuo R."/>
            <person name="Ohm R.A."/>
            <person name="Bhattacharya S.S."/>
            <person name="Shirouzu T."/>
            <person name="Yoshinaga Y."/>
            <person name="Martin F.M."/>
            <person name="Grigoriev I.V."/>
            <person name="Hibbett D.S."/>
        </authorList>
    </citation>
    <scope>NUCLEOTIDE SEQUENCE [LARGE SCALE GENOMIC DNA]</scope>
    <source>
        <strain evidence="2 3">HHB12733</strain>
    </source>
</reference>
<dbReference type="EMBL" id="KV423993">
    <property type="protein sequence ID" value="KZT55507.1"/>
    <property type="molecule type" value="Genomic_DNA"/>
</dbReference>
<gene>
    <name evidence="2" type="ORF">CALCODRAFT_510043</name>
</gene>
<organism evidence="2 3">
    <name type="scientific">Calocera cornea HHB12733</name>
    <dbReference type="NCBI Taxonomy" id="1353952"/>
    <lineage>
        <taxon>Eukaryota</taxon>
        <taxon>Fungi</taxon>
        <taxon>Dikarya</taxon>
        <taxon>Basidiomycota</taxon>
        <taxon>Agaricomycotina</taxon>
        <taxon>Dacrymycetes</taxon>
        <taxon>Dacrymycetales</taxon>
        <taxon>Dacrymycetaceae</taxon>
        <taxon>Calocera</taxon>
    </lineage>
</organism>
<dbReference type="InParanoid" id="A0A165ETS9"/>